<sequence>MSYSKYQSHYFQNGRHQPRNSYLGINGSARQ</sequence>
<dbReference type="AlphaFoldDB" id="A0A0A9EQE3"/>
<protein>
    <submittedName>
        <fullName evidence="2">Uncharacterized protein</fullName>
    </submittedName>
</protein>
<evidence type="ECO:0000256" key="1">
    <source>
        <dbReference type="SAM" id="MobiDB-lite"/>
    </source>
</evidence>
<evidence type="ECO:0000313" key="2">
    <source>
        <dbReference type="EMBL" id="JAE00081.1"/>
    </source>
</evidence>
<dbReference type="EMBL" id="GBRH01197815">
    <property type="protein sequence ID" value="JAE00081.1"/>
    <property type="molecule type" value="Transcribed_RNA"/>
</dbReference>
<proteinExistence type="predicted"/>
<feature type="compositionally biased region" description="Polar residues" evidence="1">
    <location>
        <begin position="1"/>
        <end position="15"/>
    </location>
</feature>
<organism evidence="2">
    <name type="scientific">Arundo donax</name>
    <name type="common">Giant reed</name>
    <name type="synonym">Donax arundinaceus</name>
    <dbReference type="NCBI Taxonomy" id="35708"/>
    <lineage>
        <taxon>Eukaryota</taxon>
        <taxon>Viridiplantae</taxon>
        <taxon>Streptophyta</taxon>
        <taxon>Embryophyta</taxon>
        <taxon>Tracheophyta</taxon>
        <taxon>Spermatophyta</taxon>
        <taxon>Magnoliopsida</taxon>
        <taxon>Liliopsida</taxon>
        <taxon>Poales</taxon>
        <taxon>Poaceae</taxon>
        <taxon>PACMAD clade</taxon>
        <taxon>Arundinoideae</taxon>
        <taxon>Arundineae</taxon>
        <taxon>Arundo</taxon>
    </lineage>
</organism>
<reference evidence="2" key="2">
    <citation type="journal article" date="2015" name="Data Brief">
        <title>Shoot transcriptome of the giant reed, Arundo donax.</title>
        <authorList>
            <person name="Barrero R.A."/>
            <person name="Guerrero F.D."/>
            <person name="Moolhuijzen P."/>
            <person name="Goolsby J.A."/>
            <person name="Tidwell J."/>
            <person name="Bellgard S.E."/>
            <person name="Bellgard M.I."/>
        </authorList>
    </citation>
    <scope>NUCLEOTIDE SEQUENCE</scope>
    <source>
        <tissue evidence="2">Shoot tissue taken approximately 20 cm above the soil surface</tissue>
    </source>
</reference>
<reference evidence="2" key="1">
    <citation type="submission" date="2014-09" db="EMBL/GenBank/DDBJ databases">
        <authorList>
            <person name="Magalhaes I.L.F."/>
            <person name="Oliveira U."/>
            <person name="Santos F.R."/>
            <person name="Vidigal T.H.D.A."/>
            <person name="Brescovit A.D."/>
            <person name="Santos A.J."/>
        </authorList>
    </citation>
    <scope>NUCLEOTIDE SEQUENCE</scope>
    <source>
        <tissue evidence="2">Shoot tissue taken approximately 20 cm above the soil surface</tissue>
    </source>
</reference>
<name>A0A0A9EQE3_ARUDO</name>
<accession>A0A0A9EQE3</accession>
<feature type="region of interest" description="Disordered" evidence="1">
    <location>
        <begin position="1"/>
        <end position="31"/>
    </location>
</feature>